<keyword evidence="6 9" id="KW-0472">Membrane</keyword>
<gene>
    <name evidence="10" type="ORF">QQZ08_001362</name>
</gene>
<dbReference type="InterPro" id="IPR036770">
    <property type="entry name" value="Ankyrin_rpt-contain_sf"/>
</dbReference>
<dbReference type="PROSITE" id="PS50297">
    <property type="entry name" value="ANK_REP_REGION"/>
    <property type="match status" value="2"/>
</dbReference>
<dbReference type="Proteomes" id="UP001498421">
    <property type="component" value="Unassembled WGS sequence"/>
</dbReference>
<keyword evidence="5 7" id="KW-0040">ANK repeat</keyword>
<evidence type="ECO:0000256" key="5">
    <source>
        <dbReference type="ARBA" id="ARBA00023043"/>
    </source>
</evidence>
<keyword evidence="4 9" id="KW-1133">Transmembrane helix</keyword>
<evidence type="ECO:0000256" key="4">
    <source>
        <dbReference type="ARBA" id="ARBA00022989"/>
    </source>
</evidence>
<feature type="region of interest" description="Disordered" evidence="8">
    <location>
        <begin position="886"/>
        <end position="917"/>
    </location>
</feature>
<dbReference type="InterPro" id="IPR002110">
    <property type="entry name" value="Ankyrin_rpt"/>
</dbReference>
<evidence type="ECO:0000313" key="10">
    <source>
        <dbReference type="EMBL" id="KAK7432072.1"/>
    </source>
</evidence>
<evidence type="ECO:0000256" key="9">
    <source>
        <dbReference type="SAM" id="Phobius"/>
    </source>
</evidence>
<sequence>MRITRAPSSELPVSRSPEKRISGWSDWKSRHDHEVGKAIHPSTAISEELFQALEAGNEAEAARLIDERDFKWDYKIGEQQATAMHQAVKYGQKNIVAKLAGKYSDAVDGSDKYGRTPLHYVAAQPHADELTRTLLKNGANVDALDSQNLTPLHAVVWVPAWPEEGGEDYRLDVATQLLNSGAEVNTRDVFGDSPLHDAAQRGDEKLMELLLQHGADSECRNFNDQTPQDVLPNNNEKSKLEVLLRSINKWDPDAAHAIRGIPTEPPQCWDSPPRSPVNGAKSEILDPTQGNICERFFADVRFFYRDKGYSQSWSVSMHELLHQPKGESMIKNLENQFIELVLKDNKGHDLSKEQVQAKCWRWIHIPVNQMSWVTDLVWWLTETNETGANDNLTEKRKEAWRFLERSLSQRKGAKPGFFTRVPHAGDLLKGRTSTEQETDDERETPQEKEVDQEQESDHESLKESSATGTSTSLYRREIWRNSAKYPGGGKISLVVPYIDFETKQYLERFDKDEETGDYKINAPRIRDKCRLEEMSRPYKGFLGLHRPQTLDESHYDMLSQKDLRKRNEDQVVYKWYEEVARKREESKKNKAKNQFSDTVITAFPDRYHRGVEDSLFDTIRQGGIDSYTSPHQLIEDILFESVTFLEEFRYAGLGIHVLDVFDSVIAECSDREAAFFEAFSDSLNANEPSPDQTKGEIKLIRQCKDIRDELHLLLRVFETQRNVVKKFSDLFWPSETASQMKEAFIEDCGVGVLIGRTKALDRHAQRTLQELDYLVQTEQAQTSLVEAHSAGQLNKIIWLFTLITVIFTPLSFMTSLFAIPFNYFPQNSDGEIRVEGGWIAGRMTIGEIASVAPIAVAILLILGPSSVWRKIQKPIESIWAKVRKQTKSKWNNGPSPGDKSIPSRTNSHRRENEHIPAKYRNLFARNKRGYEKTDVERQNNLVTDTPETSVSHASHVA</sequence>
<dbReference type="SUPFAM" id="SSF48403">
    <property type="entry name" value="Ankyrin repeat"/>
    <property type="match status" value="1"/>
</dbReference>
<dbReference type="SUPFAM" id="SSF144083">
    <property type="entry name" value="Magnesium transport protein CorA, transmembrane region"/>
    <property type="match status" value="1"/>
</dbReference>
<evidence type="ECO:0000256" key="7">
    <source>
        <dbReference type="PROSITE-ProRule" id="PRU00023"/>
    </source>
</evidence>
<evidence type="ECO:0000256" key="2">
    <source>
        <dbReference type="ARBA" id="ARBA00022692"/>
    </source>
</evidence>
<dbReference type="EMBL" id="JAZAVK010000007">
    <property type="protein sequence ID" value="KAK7432072.1"/>
    <property type="molecule type" value="Genomic_DNA"/>
</dbReference>
<feature type="repeat" description="ANK" evidence="7">
    <location>
        <begin position="113"/>
        <end position="146"/>
    </location>
</feature>
<feature type="compositionally biased region" description="Polar residues" evidence="8">
    <location>
        <begin position="938"/>
        <end position="957"/>
    </location>
</feature>
<comment type="caution">
    <text evidence="10">The sequence shown here is derived from an EMBL/GenBank/DDBJ whole genome shotgun (WGS) entry which is preliminary data.</text>
</comment>
<dbReference type="Pfam" id="PF00023">
    <property type="entry name" value="Ank"/>
    <property type="match status" value="1"/>
</dbReference>
<name>A0ABR1IEK7_9HYPO</name>
<proteinExistence type="predicted"/>
<dbReference type="Gene3D" id="1.20.58.340">
    <property type="entry name" value="Magnesium transport protein CorA, transmembrane region"/>
    <property type="match status" value="1"/>
</dbReference>
<protein>
    <submittedName>
        <fullName evidence="10">Uncharacterized protein</fullName>
    </submittedName>
</protein>
<feature type="region of interest" description="Disordered" evidence="8">
    <location>
        <begin position="929"/>
        <end position="957"/>
    </location>
</feature>
<dbReference type="PANTHER" id="PTHR24171">
    <property type="entry name" value="ANKYRIN REPEAT DOMAIN-CONTAINING PROTEIN 39-RELATED"/>
    <property type="match status" value="1"/>
</dbReference>
<dbReference type="PROSITE" id="PS50088">
    <property type="entry name" value="ANK_REPEAT"/>
    <property type="match status" value="2"/>
</dbReference>
<evidence type="ECO:0000256" key="6">
    <source>
        <dbReference type="ARBA" id="ARBA00023136"/>
    </source>
</evidence>
<keyword evidence="3" id="KW-0677">Repeat</keyword>
<feature type="region of interest" description="Disordered" evidence="8">
    <location>
        <begin position="1"/>
        <end position="23"/>
    </location>
</feature>
<keyword evidence="11" id="KW-1185">Reference proteome</keyword>
<dbReference type="Pfam" id="PF01544">
    <property type="entry name" value="CorA"/>
    <property type="match status" value="1"/>
</dbReference>
<comment type="subcellular location">
    <subcellularLocation>
        <location evidence="1">Membrane</location>
        <topology evidence="1">Multi-pass membrane protein</topology>
    </subcellularLocation>
</comment>
<accession>A0ABR1IEK7</accession>
<feature type="repeat" description="ANK" evidence="7">
    <location>
        <begin position="190"/>
        <end position="222"/>
    </location>
</feature>
<reference evidence="10 11" key="1">
    <citation type="journal article" date="2025" name="Microbiol. Resour. Announc.">
        <title>Draft genome sequences for Neonectria magnoliae and Neonectria punicea, canker pathogens of Liriodendron tulipifera and Acer saccharum in West Virginia.</title>
        <authorList>
            <person name="Petronek H.M."/>
            <person name="Kasson M.T."/>
            <person name="Metheny A.M."/>
            <person name="Stauder C.M."/>
            <person name="Lovett B."/>
            <person name="Lynch S.C."/>
            <person name="Garnas J.R."/>
            <person name="Kasson L.R."/>
            <person name="Stajich J.E."/>
        </authorList>
    </citation>
    <scope>NUCLEOTIDE SEQUENCE [LARGE SCALE GENOMIC DNA]</scope>
    <source>
        <strain evidence="10 11">NRRL 64651</strain>
    </source>
</reference>
<feature type="region of interest" description="Disordered" evidence="8">
    <location>
        <begin position="414"/>
        <end position="469"/>
    </location>
</feature>
<dbReference type="SMART" id="SM00248">
    <property type="entry name" value="ANK"/>
    <property type="match status" value="4"/>
</dbReference>
<feature type="transmembrane region" description="Helical" evidence="9">
    <location>
        <begin position="839"/>
        <end position="863"/>
    </location>
</feature>
<feature type="compositionally biased region" description="Basic and acidic residues" evidence="8">
    <location>
        <begin position="443"/>
        <end position="462"/>
    </location>
</feature>
<evidence type="ECO:0000256" key="8">
    <source>
        <dbReference type="SAM" id="MobiDB-lite"/>
    </source>
</evidence>
<evidence type="ECO:0000256" key="3">
    <source>
        <dbReference type="ARBA" id="ARBA00022737"/>
    </source>
</evidence>
<dbReference type="Gene3D" id="1.25.40.20">
    <property type="entry name" value="Ankyrin repeat-containing domain"/>
    <property type="match status" value="1"/>
</dbReference>
<evidence type="ECO:0000256" key="1">
    <source>
        <dbReference type="ARBA" id="ARBA00004141"/>
    </source>
</evidence>
<dbReference type="InterPro" id="IPR045863">
    <property type="entry name" value="CorA_TM1_TM2"/>
</dbReference>
<organism evidence="10 11">
    <name type="scientific">Neonectria magnoliae</name>
    <dbReference type="NCBI Taxonomy" id="2732573"/>
    <lineage>
        <taxon>Eukaryota</taxon>
        <taxon>Fungi</taxon>
        <taxon>Dikarya</taxon>
        <taxon>Ascomycota</taxon>
        <taxon>Pezizomycotina</taxon>
        <taxon>Sordariomycetes</taxon>
        <taxon>Hypocreomycetidae</taxon>
        <taxon>Hypocreales</taxon>
        <taxon>Nectriaceae</taxon>
        <taxon>Neonectria</taxon>
    </lineage>
</organism>
<keyword evidence="2 9" id="KW-0812">Transmembrane</keyword>
<evidence type="ECO:0000313" key="11">
    <source>
        <dbReference type="Proteomes" id="UP001498421"/>
    </source>
</evidence>
<feature type="transmembrane region" description="Helical" evidence="9">
    <location>
        <begin position="796"/>
        <end position="819"/>
    </location>
</feature>
<dbReference type="InterPro" id="IPR002523">
    <property type="entry name" value="MgTranspt_CorA/ZnTranspt_ZntB"/>
</dbReference>
<dbReference type="Pfam" id="PF12796">
    <property type="entry name" value="Ank_2"/>
    <property type="match status" value="1"/>
</dbReference>